<dbReference type="RefSeq" id="WP_074925743.1">
    <property type="nucleotide sequence ID" value="NZ_FPBL01000001.1"/>
</dbReference>
<evidence type="ECO:0000256" key="1">
    <source>
        <dbReference type="ARBA" id="ARBA00023125"/>
    </source>
</evidence>
<dbReference type="Gene3D" id="1.10.260.40">
    <property type="entry name" value="lambda repressor-like DNA-binding domains"/>
    <property type="match status" value="1"/>
</dbReference>
<dbReference type="PANTHER" id="PTHR36924:SF1">
    <property type="entry name" value="ANTITOXIN HIGA-1"/>
    <property type="match status" value="1"/>
</dbReference>
<name>A0A1I7EU07_9PROT</name>
<dbReference type="PANTHER" id="PTHR36924">
    <property type="entry name" value="ANTITOXIN HIGA-1"/>
    <property type="match status" value="1"/>
</dbReference>
<organism evidence="2 3">
    <name type="scientific">Nitrosomonas eutropha</name>
    <dbReference type="NCBI Taxonomy" id="916"/>
    <lineage>
        <taxon>Bacteria</taxon>
        <taxon>Pseudomonadati</taxon>
        <taxon>Pseudomonadota</taxon>
        <taxon>Betaproteobacteria</taxon>
        <taxon>Nitrosomonadales</taxon>
        <taxon>Nitrosomonadaceae</taxon>
        <taxon>Nitrosomonas</taxon>
    </lineage>
</organism>
<dbReference type="OrthoDB" id="5297543at2"/>
<keyword evidence="1" id="KW-0238">DNA-binding</keyword>
<dbReference type="EMBL" id="FPBL01000001">
    <property type="protein sequence ID" value="SFU27411.1"/>
    <property type="molecule type" value="Genomic_DNA"/>
</dbReference>
<sequence length="119" mass="13627">MTIRFEDLEHMDFSDIAEGEKLPPVHPGEILREEFLVPLQMTPHALSLALQIPATRINDIVLERRAITTDTALRLACYFGNTAEFWMGLQMDYDMAIARHSLRDALSRIQRFTPANAEQ</sequence>
<dbReference type="InterPro" id="IPR013430">
    <property type="entry name" value="Toxin_antidote_HigA"/>
</dbReference>
<evidence type="ECO:0000313" key="3">
    <source>
        <dbReference type="Proteomes" id="UP000183926"/>
    </source>
</evidence>
<dbReference type="SUPFAM" id="SSF47413">
    <property type="entry name" value="lambda repressor-like DNA-binding domains"/>
    <property type="match status" value="1"/>
</dbReference>
<dbReference type="GO" id="GO:0003677">
    <property type="term" value="F:DNA binding"/>
    <property type="evidence" value="ECO:0007669"/>
    <property type="project" value="UniProtKB-KW"/>
</dbReference>
<evidence type="ECO:0000313" key="2">
    <source>
        <dbReference type="EMBL" id="SFU27411.1"/>
    </source>
</evidence>
<dbReference type="InterPro" id="IPR010982">
    <property type="entry name" value="Lambda_DNA-bd_dom_sf"/>
</dbReference>
<gene>
    <name evidence="2" type="ORF">SAMN05216339_10126</name>
</gene>
<reference evidence="2 3" key="1">
    <citation type="submission" date="2016-10" db="EMBL/GenBank/DDBJ databases">
        <authorList>
            <person name="de Groot N.N."/>
        </authorList>
    </citation>
    <scope>NUCLEOTIDE SEQUENCE [LARGE SCALE GENOMIC DNA]</scope>
    <source>
        <strain evidence="2 3">Nm24</strain>
    </source>
</reference>
<accession>A0A1I7EU07</accession>
<proteinExistence type="predicted"/>
<dbReference type="AlphaFoldDB" id="A0A1I7EU07"/>
<dbReference type="NCBIfam" id="TIGR02607">
    <property type="entry name" value="antidote_HigA"/>
    <property type="match status" value="1"/>
</dbReference>
<dbReference type="Proteomes" id="UP000183926">
    <property type="component" value="Unassembled WGS sequence"/>
</dbReference>
<protein>
    <submittedName>
        <fullName evidence="2">Addiction module antidote protein, HigA family</fullName>
    </submittedName>
</protein>